<accession>A1TTC6</accession>
<evidence type="ECO:0000256" key="1">
    <source>
        <dbReference type="SAM" id="MobiDB-lite"/>
    </source>
</evidence>
<reference evidence="2 3" key="1">
    <citation type="submission" date="2006-12" db="EMBL/GenBank/DDBJ databases">
        <title>Complete sequence of Acidovorax avenae subsp. citrulli AAC00-1.</title>
        <authorList>
            <consortium name="US DOE Joint Genome Institute"/>
            <person name="Copeland A."/>
            <person name="Lucas S."/>
            <person name="Lapidus A."/>
            <person name="Barry K."/>
            <person name="Detter J.C."/>
            <person name="Glavina del Rio T."/>
            <person name="Dalin E."/>
            <person name="Tice H."/>
            <person name="Pitluck S."/>
            <person name="Kiss H."/>
            <person name="Brettin T."/>
            <person name="Bruce D."/>
            <person name="Han C."/>
            <person name="Tapia R."/>
            <person name="Gilna P."/>
            <person name="Schmutz J."/>
            <person name="Larimer F."/>
            <person name="Land M."/>
            <person name="Hauser L."/>
            <person name="Kyrpides N."/>
            <person name="Kim E."/>
            <person name="Stahl D."/>
            <person name="Richardson P."/>
        </authorList>
    </citation>
    <scope>NUCLEOTIDE SEQUENCE [LARGE SCALE GENOMIC DNA]</scope>
    <source>
        <strain evidence="2 3">AAC00-1</strain>
    </source>
</reference>
<evidence type="ECO:0000313" key="3">
    <source>
        <dbReference type="Proteomes" id="UP000002596"/>
    </source>
</evidence>
<name>A1TTC6_PARC0</name>
<dbReference type="STRING" id="397945.Aave_3666"/>
<dbReference type="KEGG" id="aav:Aave_3666"/>
<feature type="compositionally biased region" description="Basic residues" evidence="1">
    <location>
        <begin position="18"/>
        <end position="28"/>
    </location>
</feature>
<evidence type="ECO:0000313" key="2">
    <source>
        <dbReference type="EMBL" id="ABM34214.1"/>
    </source>
</evidence>
<feature type="region of interest" description="Disordered" evidence="1">
    <location>
        <begin position="1"/>
        <end position="86"/>
    </location>
</feature>
<proteinExistence type="predicted"/>
<dbReference type="AlphaFoldDB" id="A1TTC6"/>
<protein>
    <submittedName>
        <fullName evidence="2">Uncharacterized protein</fullName>
    </submittedName>
</protein>
<dbReference type="Proteomes" id="UP000002596">
    <property type="component" value="Chromosome"/>
</dbReference>
<gene>
    <name evidence="2" type="ordered locus">Aave_3666</name>
</gene>
<dbReference type="EMBL" id="CP000512">
    <property type="protein sequence ID" value="ABM34214.1"/>
    <property type="molecule type" value="Genomic_DNA"/>
</dbReference>
<organism evidence="2 3">
    <name type="scientific">Paracidovorax citrulli (strain AAC00-1)</name>
    <name type="common">Acidovorax citrulli</name>
    <dbReference type="NCBI Taxonomy" id="397945"/>
    <lineage>
        <taxon>Bacteria</taxon>
        <taxon>Pseudomonadati</taxon>
        <taxon>Pseudomonadota</taxon>
        <taxon>Betaproteobacteria</taxon>
        <taxon>Burkholderiales</taxon>
        <taxon>Comamonadaceae</taxon>
        <taxon>Paracidovorax</taxon>
    </lineage>
</organism>
<dbReference type="HOGENOM" id="CLU_1412456_0_0_4"/>
<sequence length="192" mass="21480">MAARPRPLTGATHERQHPATHRRPRQVQRHPAVHEGQRQLPDVRLLGPRHPDPQGLRRGPQGRGHGERAGRPGDPPGHQGIQQLAHHPAAVREGRIHRRLRHHDGDVRIRRTAAGARRPDTGLSDARQAVFGCLASSRLRAAFSCPRTGAAPWAWLSDNCYRLTGFFHLWSPACCVLEWLRALSLQRTRSAP</sequence>